<evidence type="ECO:0000313" key="2">
    <source>
        <dbReference type="Proteomes" id="UP000078542"/>
    </source>
</evidence>
<dbReference type="Proteomes" id="UP000078542">
    <property type="component" value="Unassembled WGS sequence"/>
</dbReference>
<protein>
    <submittedName>
        <fullName evidence="1">Uncharacterized protein</fullName>
    </submittedName>
</protein>
<accession>A0A195C2U4</accession>
<dbReference type="EMBL" id="KQ978317">
    <property type="protein sequence ID" value="KYM95157.1"/>
    <property type="molecule type" value="Genomic_DNA"/>
</dbReference>
<reference evidence="1 2" key="1">
    <citation type="submission" date="2016-03" db="EMBL/GenBank/DDBJ databases">
        <title>Cyphomyrmex costatus WGS genome.</title>
        <authorList>
            <person name="Nygaard S."/>
            <person name="Hu H."/>
            <person name="Boomsma J."/>
            <person name="Zhang G."/>
        </authorList>
    </citation>
    <scope>NUCLEOTIDE SEQUENCE [LARGE SCALE GENOMIC DNA]</scope>
    <source>
        <strain evidence="1">MS0001</strain>
        <tissue evidence="1">Whole body</tissue>
    </source>
</reference>
<dbReference type="AlphaFoldDB" id="A0A195C2U4"/>
<gene>
    <name evidence="1" type="ORF">ALC62_14067</name>
</gene>
<name>A0A195C2U4_9HYME</name>
<organism evidence="1 2">
    <name type="scientific">Cyphomyrmex costatus</name>
    <dbReference type="NCBI Taxonomy" id="456900"/>
    <lineage>
        <taxon>Eukaryota</taxon>
        <taxon>Metazoa</taxon>
        <taxon>Ecdysozoa</taxon>
        <taxon>Arthropoda</taxon>
        <taxon>Hexapoda</taxon>
        <taxon>Insecta</taxon>
        <taxon>Pterygota</taxon>
        <taxon>Neoptera</taxon>
        <taxon>Endopterygota</taxon>
        <taxon>Hymenoptera</taxon>
        <taxon>Apocrita</taxon>
        <taxon>Aculeata</taxon>
        <taxon>Formicoidea</taxon>
        <taxon>Formicidae</taxon>
        <taxon>Myrmicinae</taxon>
        <taxon>Cyphomyrmex</taxon>
    </lineage>
</organism>
<sequence length="327" mass="37331">MKRNTYEKIKESETFLIKKVFETARRNREIARIPVNNGPINLTSFLKTRDRIELKTSNQSFSDLHRTRSLPFLPDVSDNPLAINAAKLSAVAREAFANVTRCVLMTTTTLDKLRGEKKGDLNTYLFRPNILVSSHLSNAPFSEEDWEWIKIKNTIIKMMKPVPKYHRFTQPYFAEGQNLYINANEEETAHLGVYCAPIIPGDIHVNDEPSQQDISLTVAFAVVVVGLPCFPHLPVTAAATDLTRVSRRTRVEFGVFRTRESGLLDNRKSKKIKGNKRVINRVAENSKNIRKLVENPGKKNLVTLKNEGRKIMSCSRKKERKINRLSL</sequence>
<proteinExistence type="predicted"/>
<evidence type="ECO:0000313" key="1">
    <source>
        <dbReference type="EMBL" id="KYM95157.1"/>
    </source>
</evidence>
<keyword evidence="2" id="KW-1185">Reference proteome</keyword>